<sequence>MDLKHTPPTPAWPADLLLGEGPLWHAQSKRFFFVDIHGCAVHAWTPSTDLRQSWKMPERVGWLIPRKDGDGFMAGFQSGIVRLWLEPSVRWEPVAQPHAGQPTVRLNDAKADAHGRIWAGSMDNDDPGRRKGQLARLNADGSCEVVEQDIYIANGPAIAADASWMLHTDSFLNTVYRYRMDAQGKVTEKTIWRVFTDEEGTPDGMTLDAAGNVWIAFWGGACIRRFTPEGECLQTIPMPATQITSISFGGDDLKTMLVTSARVGLSDAVLAEYPLSGSVFTLQTDATGVLPLAFG</sequence>
<accession>A0ABZ0AZJ8</accession>
<comment type="similarity">
    <text evidence="1">Belongs to the SMP-30/CGR1 family.</text>
</comment>
<evidence type="ECO:0000313" key="4">
    <source>
        <dbReference type="Proteomes" id="UP001302257"/>
    </source>
</evidence>
<protein>
    <submittedName>
        <fullName evidence="3">SMP-30/gluconolactonase/LRE family protein</fullName>
        <ecNumber evidence="3">3.1.1.99</ecNumber>
    </submittedName>
</protein>
<evidence type="ECO:0000259" key="2">
    <source>
        <dbReference type="Pfam" id="PF08450"/>
    </source>
</evidence>
<organism evidence="3 4">
    <name type="scientific">Rhodoferax mekongensis</name>
    <dbReference type="NCBI Taxonomy" id="3068341"/>
    <lineage>
        <taxon>Bacteria</taxon>
        <taxon>Pseudomonadati</taxon>
        <taxon>Pseudomonadota</taxon>
        <taxon>Betaproteobacteria</taxon>
        <taxon>Burkholderiales</taxon>
        <taxon>Comamonadaceae</taxon>
        <taxon>Rhodoferax</taxon>
    </lineage>
</organism>
<dbReference type="SUPFAM" id="SSF63829">
    <property type="entry name" value="Calcium-dependent phosphotriesterase"/>
    <property type="match status" value="1"/>
</dbReference>
<evidence type="ECO:0000256" key="1">
    <source>
        <dbReference type="ARBA" id="ARBA00008853"/>
    </source>
</evidence>
<feature type="domain" description="SMP-30/Gluconolactonase/LRE-like region" evidence="2">
    <location>
        <begin position="18"/>
        <end position="262"/>
    </location>
</feature>
<dbReference type="EC" id="3.1.1.99" evidence="3"/>
<keyword evidence="3" id="KW-0378">Hydrolase</keyword>
<dbReference type="PRINTS" id="PR01790">
    <property type="entry name" value="SMP30FAMILY"/>
</dbReference>
<reference evidence="3 4" key="1">
    <citation type="submission" date="2023-08" db="EMBL/GenBank/DDBJ databases">
        <title>Rhodoferax potami sp. nov. and Rhodoferax mekongensis sp. nov., isolated from the Mekong River in Thailand.</title>
        <authorList>
            <person name="Kitikhun S."/>
            <person name="Charoenyingcharoen P."/>
            <person name="Siriarchawattana P."/>
            <person name="Likhitrattanapisal S."/>
            <person name="Nilsakha T."/>
            <person name="Chanpet A."/>
            <person name="Rattanawaree P."/>
            <person name="Ingsriswang S."/>
        </authorList>
    </citation>
    <scope>NUCLEOTIDE SEQUENCE [LARGE SCALE GENOMIC DNA]</scope>
    <source>
        <strain evidence="3 4">TBRC 17307</strain>
    </source>
</reference>
<dbReference type="PANTHER" id="PTHR10907">
    <property type="entry name" value="REGUCALCIN"/>
    <property type="match status" value="1"/>
</dbReference>
<dbReference type="PANTHER" id="PTHR10907:SF47">
    <property type="entry name" value="REGUCALCIN"/>
    <property type="match status" value="1"/>
</dbReference>
<gene>
    <name evidence="3" type="ORF">RAN89_01295</name>
</gene>
<dbReference type="Proteomes" id="UP001302257">
    <property type="component" value="Chromosome"/>
</dbReference>
<dbReference type="Pfam" id="PF08450">
    <property type="entry name" value="SGL"/>
    <property type="match status" value="1"/>
</dbReference>
<evidence type="ECO:0000313" key="3">
    <source>
        <dbReference type="EMBL" id="WNO05085.1"/>
    </source>
</evidence>
<dbReference type="InterPro" id="IPR013658">
    <property type="entry name" value="SGL"/>
</dbReference>
<dbReference type="EMBL" id="CP132507">
    <property type="protein sequence ID" value="WNO05085.1"/>
    <property type="molecule type" value="Genomic_DNA"/>
</dbReference>
<dbReference type="RefSeq" id="WP_313867890.1">
    <property type="nucleotide sequence ID" value="NZ_CP132507.1"/>
</dbReference>
<proteinExistence type="inferred from homology"/>
<name>A0ABZ0AZJ8_9BURK</name>
<dbReference type="InterPro" id="IPR011042">
    <property type="entry name" value="6-blade_b-propeller_TolB-like"/>
</dbReference>
<dbReference type="Gene3D" id="2.120.10.30">
    <property type="entry name" value="TolB, C-terminal domain"/>
    <property type="match status" value="1"/>
</dbReference>
<keyword evidence="4" id="KW-1185">Reference proteome</keyword>
<dbReference type="GO" id="GO:0016787">
    <property type="term" value="F:hydrolase activity"/>
    <property type="evidence" value="ECO:0007669"/>
    <property type="project" value="UniProtKB-KW"/>
</dbReference>
<dbReference type="InterPro" id="IPR005511">
    <property type="entry name" value="SMP-30"/>
</dbReference>